<dbReference type="GO" id="GO:0070563">
    <property type="term" value="P:negative regulation of vitamin D receptor signaling pathway"/>
    <property type="evidence" value="ECO:0007669"/>
    <property type="project" value="Ensembl"/>
</dbReference>
<dbReference type="GO" id="GO:2000134">
    <property type="term" value="P:negative regulation of G1/S transition of mitotic cell cycle"/>
    <property type="evidence" value="ECO:0007669"/>
    <property type="project" value="Ensembl"/>
</dbReference>
<evidence type="ECO:0000256" key="11">
    <source>
        <dbReference type="ARBA" id="ARBA00023128"/>
    </source>
</evidence>
<protein>
    <recommendedName>
        <fullName evidence="13">KN motif and ankyrin repeat domain-containing protein 2</fullName>
    </recommendedName>
</protein>
<keyword evidence="9 14" id="KW-0040">ANK repeat</keyword>
<evidence type="ECO:0000256" key="14">
    <source>
        <dbReference type="PROSITE-ProRule" id="PRU00023"/>
    </source>
</evidence>
<evidence type="ECO:0000256" key="9">
    <source>
        <dbReference type="ARBA" id="ARBA00023043"/>
    </source>
</evidence>
<dbReference type="GO" id="GO:0000122">
    <property type="term" value="P:negative regulation of transcription by RNA polymerase II"/>
    <property type="evidence" value="ECO:0007669"/>
    <property type="project" value="Ensembl"/>
</dbReference>
<evidence type="ECO:0000256" key="3">
    <source>
        <dbReference type="ARBA" id="ARBA00022481"/>
    </source>
</evidence>
<dbReference type="GO" id="GO:0035023">
    <property type="term" value="P:regulation of Rho protein signal transduction"/>
    <property type="evidence" value="ECO:0007669"/>
    <property type="project" value="Ensembl"/>
</dbReference>
<reference evidence="16" key="1">
    <citation type="submission" date="2025-08" db="UniProtKB">
        <authorList>
            <consortium name="Ensembl"/>
        </authorList>
    </citation>
    <scope>IDENTIFICATION</scope>
</reference>
<dbReference type="GO" id="GO:0043069">
    <property type="term" value="P:negative regulation of programmed cell death"/>
    <property type="evidence" value="ECO:0007669"/>
    <property type="project" value="Ensembl"/>
</dbReference>
<keyword evidence="3" id="KW-0488">Methylation</keyword>
<keyword evidence="17" id="KW-1185">Reference proteome</keyword>
<organism evidence="16 17">
    <name type="scientific">Panthera tigris altaica</name>
    <name type="common">Siberian tiger</name>
    <dbReference type="NCBI Taxonomy" id="74533"/>
    <lineage>
        <taxon>Eukaryota</taxon>
        <taxon>Metazoa</taxon>
        <taxon>Chordata</taxon>
        <taxon>Craniata</taxon>
        <taxon>Vertebrata</taxon>
        <taxon>Euteleostomi</taxon>
        <taxon>Mammalia</taxon>
        <taxon>Eutheria</taxon>
        <taxon>Laurasiatheria</taxon>
        <taxon>Carnivora</taxon>
        <taxon>Feliformia</taxon>
        <taxon>Felidae</taxon>
        <taxon>Pantherinae</taxon>
        <taxon>Panthera</taxon>
    </lineage>
</organism>
<feature type="compositionally biased region" description="Polar residues" evidence="15">
    <location>
        <begin position="247"/>
        <end position="258"/>
    </location>
</feature>
<evidence type="ECO:0000256" key="10">
    <source>
        <dbReference type="ARBA" id="ARBA00023054"/>
    </source>
</evidence>
<sequence>MAQVLHVPAPFPGTPGPASPPAFPAREPDPPYSVETPYGYRLDLDFLKYVDDIEKGHTLRRVAVQRRPRLSSLPRGPGSWWTSTESLCSNASGDSRHSAYSYCGRGGTREGEVVASTAAGTPAQRAQSLEPYGTGLRSLAPSGGVESPAVFRSHELVETAFPTSAAPAGNVHLVKKISITERSCSDPAGEPRQTGEDGGEAFFVPVKPGVQPRSQSPVPLPCHVLFRPVMSPPLRPSFLHRYESSSEDSSTAENFSDNESTENEAAGPEERVPSVAEAPQLRPSGTAVAKTSQEECQPSREPQHVLVEEGVSGANAEEEIRMELSPDLISACLALEKYLDNPNALSERELKVAYTTVLQEWLRLALPRRCHSYSTMLIDTIHNNNNHPNEIAFIWTINGVCQVDKQNRAGYSPIMLTALATLKTQDDLETVLQLFRLGDVNAKASQAGQTALMLAVSHGRVDVVKALLACEADVNVQDDDGSTALMCACEHGHKEITGLLLAVPSCDISLTDRDGSTALMVALDAGQSEIASMLYSRMNIKCSFAPMSDDESPASSSAEE</sequence>
<evidence type="ECO:0000256" key="2">
    <source>
        <dbReference type="ARBA" id="ARBA00004496"/>
    </source>
</evidence>
<keyword evidence="7" id="KW-0677">Repeat</keyword>
<dbReference type="GO" id="GO:0008285">
    <property type="term" value="P:negative regulation of cell population proliferation"/>
    <property type="evidence" value="ECO:0007669"/>
    <property type="project" value="Ensembl"/>
</dbReference>
<dbReference type="GO" id="GO:0090521">
    <property type="term" value="P:podocyte cell migration"/>
    <property type="evidence" value="ECO:0007669"/>
    <property type="project" value="Ensembl"/>
</dbReference>
<dbReference type="GO" id="GO:0033147">
    <property type="term" value="P:negative regulation of intracellular estrogen receptor signaling pathway"/>
    <property type="evidence" value="ECO:0007669"/>
    <property type="project" value="Ensembl"/>
</dbReference>
<dbReference type="PROSITE" id="PS50297">
    <property type="entry name" value="ANK_REP_REGION"/>
    <property type="match status" value="1"/>
</dbReference>
<keyword evidence="4" id="KW-0963">Cytoplasm</keyword>
<dbReference type="GO" id="GO:0072073">
    <property type="term" value="P:kidney epithelium development"/>
    <property type="evidence" value="ECO:0007669"/>
    <property type="project" value="Ensembl"/>
</dbReference>
<dbReference type="InterPro" id="IPR047184">
    <property type="entry name" value="KANK1-4"/>
</dbReference>
<evidence type="ECO:0000256" key="15">
    <source>
        <dbReference type="SAM" id="MobiDB-lite"/>
    </source>
</evidence>
<dbReference type="GeneTree" id="ENSGT00940000161012"/>
<dbReference type="PANTHER" id="PTHR24168:SF0">
    <property type="entry name" value="KN MOTIF AND ANKYRIN REPEAT DOMAIN-CONTAINING PROTEIN 2"/>
    <property type="match status" value="1"/>
</dbReference>
<evidence type="ECO:0000256" key="12">
    <source>
        <dbReference type="ARBA" id="ARBA00023163"/>
    </source>
</evidence>
<keyword evidence="5" id="KW-0597">Phosphoprotein</keyword>
<comment type="subcellular location">
    <subcellularLocation>
        <location evidence="2">Cytoplasm</location>
    </subcellularLocation>
    <subcellularLocation>
        <location evidence="1">Mitochondrion</location>
    </subcellularLocation>
</comment>
<evidence type="ECO:0000256" key="6">
    <source>
        <dbReference type="ARBA" id="ARBA00022703"/>
    </source>
</evidence>
<keyword evidence="10" id="KW-0175">Coiled coil</keyword>
<feature type="region of interest" description="Disordered" evidence="15">
    <location>
        <begin position="182"/>
        <end position="216"/>
    </location>
</feature>
<dbReference type="Gene3D" id="1.25.40.20">
    <property type="entry name" value="Ankyrin repeat-containing domain"/>
    <property type="match status" value="1"/>
</dbReference>
<accession>A0A8C9KN85</accession>
<evidence type="ECO:0000256" key="8">
    <source>
        <dbReference type="ARBA" id="ARBA00023015"/>
    </source>
</evidence>
<dbReference type="Proteomes" id="UP000675900">
    <property type="component" value="Unassembled WGS sequence"/>
</dbReference>
<evidence type="ECO:0000313" key="16">
    <source>
        <dbReference type="Ensembl" id="ENSPTIP00000018521.1"/>
    </source>
</evidence>
<keyword evidence="12" id="KW-0804">Transcription</keyword>
<dbReference type="PANTHER" id="PTHR24168">
    <property type="entry name" value="KN MOTIF AND ANKYRIN REPEAT DOMAIN-CONTAINING"/>
    <property type="match status" value="1"/>
</dbReference>
<dbReference type="GO" id="GO:0005739">
    <property type="term" value="C:mitochondrion"/>
    <property type="evidence" value="ECO:0007669"/>
    <property type="project" value="UniProtKB-SubCell"/>
</dbReference>
<dbReference type="Pfam" id="PF12796">
    <property type="entry name" value="Ank_2"/>
    <property type="match status" value="1"/>
</dbReference>
<keyword evidence="8" id="KW-0805">Transcription regulation</keyword>
<evidence type="ECO:0000256" key="7">
    <source>
        <dbReference type="ARBA" id="ARBA00022737"/>
    </source>
</evidence>
<evidence type="ECO:0000256" key="4">
    <source>
        <dbReference type="ARBA" id="ARBA00022490"/>
    </source>
</evidence>
<dbReference type="Pfam" id="PF12075">
    <property type="entry name" value="KN_motif"/>
    <property type="match status" value="1"/>
</dbReference>
<feature type="compositionally biased region" description="Pro residues" evidence="15">
    <location>
        <begin position="9"/>
        <end position="23"/>
    </location>
</feature>
<dbReference type="AlphaFoldDB" id="A0A8C9KN85"/>
<dbReference type="InterPro" id="IPR036770">
    <property type="entry name" value="Ankyrin_rpt-contain_sf"/>
</dbReference>
<feature type="region of interest" description="Disordered" evidence="15">
    <location>
        <begin position="1"/>
        <end position="34"/>
    </location>
</feature>
<reference evidence="16" key="2">
    <citation type="submission" date="2025-09" db="UniProtKB">
        <authorList>
            <consortium name="Ensembl"/>
        </authorList>
    </citation>
    <scope>IDENTIFICATION</scope>
</reference>
<dbReference type="InterPro" id="IPR021939">
    <property type="entry name" value="KN_motif"/>
</dbReference>
<evidence type="ECO:0000256" key="13">
    <source>
        <dbReference type="ARBA" id="ARBA00040277"/>
    </source>
</evidence>
<dbReference type="SMART" id="SM00248">
    <property type="entry name" value="ANK"/>
    <property type="match status" value="4"/>
</dbReference>
<proteinExistence type="predicted"/>
<evidence type="ECO:0000256" key="1">
    <source>
        <dbReference type="ARBA" id="ARBA00004173"/>
    </source>
</evidence>
<feature type="repeat" description="ANK" evidence="14">
    <location>
        <begin position="447"/>
        <end position="479"/>
    </location>
</feature>
<evidence type="ECO:0000313" key="17">
    <source>
        <dbReference type="Proteomes" id="UP000675900"/>
    </source>
</evidence>
<keyword evidence="11" id="KW-0496">Mitochondrion</keyword>
<evidence type="ECO:0000256" key="5">
    <source>
        <dbReference type="ARBA" id="ARBA00022553"/>
    </source>
</evidence>
<dbReference type="GO" id="GO:0030837">
    <property type="term" value="P:negative regulation of actin filament polymerization"/>
    <property type="evidence" value="ECO:0007669"/>
    <property type="project" value="InterPro"/>
</dbReference>
<keyword evidence="6" id="KW-0053">Apoptosis</keyword>
<dbReference type="SUPFAM" id="SSF48403">
    <property type="entry name" value="Ankyrin repeat"/>
    <property type="match status" value="1"/>
</dbReference>
<feature type="region of interest" description="Disordered" evidence="15">
    <location>
        <begin position="240"/>
        <end position="305"/>
    </location>
</feature>
<name>A0A8C9KN85_PANTA</name>
<dbReference type="InterPro" id="IPR002110">
    <property type="entry name" value="Ankyrin_rpt"/>
</dbReference>
<dbReference type="PROSITE" id="PS50088">
    <property type="entry name" value="ANK_REPEAT"/>
    <property type="match status" value="1"/>
</dbReference>
<dbReference type="Ensembl" id="ENSPTIT00000022796.1">
    <property type="protein sequence ID" value="ENSPTIP00000018521.1"/>
    <property type="gene ID" value="ENSPTIG00000016602.1"/>
</dbReference>
<gene>
    <name evidence="16" type="primary">KANK2</name>
</gene>
<dbReference type="GO" id="GO:0006915">
    <property type="term" value="P:apoptotic process"/>
    <property type="evidence" value="ECO:0007669"/>
    <property type="project" value="UniProtKB-KW"/>
</dbReference>